<organism evidence="2 3">
    <name type="scientific">Stieleria maiorica</name>
    <dbReference type="NCBI Taxonomy" id="2795974"/>
    <lineage>
        <taxon>Bacteria</taxon>
        <taxon>Pseudomonadati</taxon>
        <taxon>Planctomycetota</taxon>
        <taxon>Planctomycetia</taxon>
        <taxon>Pirellulales</taxon>
        <taxon>Pirellulaceae</taxon>
        <taxon>Stieleria</taxon>
    </lineage>
</organism>
<gene>
    <name evidence="2" type="ORF">Mal15_62620</name>
</gene>
<dbReference type="PROSITE" id="PS51257">
    <property type="entry name" value="PROKAR_LIPOPROTEIN"/>
    <property type="match status" value="1"/>
</dbReference>
<sequence length="210" mass="22679">MKQLVVAIYCVLIIGCGQRGAVVRHKTETPMLNEIKSVIASHLDMSADEIASNATFAELGADDLDLVEITMDVEDQLNLVIRDDALIAKTGSASANDLCRRLTVQGFAEVASAAPPPVAPDAPHPDAPESGVLRESQVGTYEQLIALPNPDNLELVFIPNFDDVRRFMEEEAGRALADNEIDVIRASSVVIALTPEMAAKMRQRDSDSQP</sequence>
<proteinExistence type="predicted"/>
<dbReference type="SUPFAM" id="SSF47336">
    <property type="entry name" value="ACP-like"/>
    <property type="match status" value="1"/>
</dbReference>
<accession>A0A5B9MQ80</accession>
<dbReference type="InterPro" id="IPR009081">
    <property type="entry name" value="PP-bd_ACP"/>
</dbReference>
<dbReference type="EMBL" id="CP036264">
    <property type="protein sequence ID" value="QEG02177.1"/>
    <property type="molecule type" value="Genomic_DNA"/>
</dbReference>
<keyword evidence="3" id="KW-1185">Reference proteome</keyword>
<dbReference type="InterPro" id="IPR036736">
    <property type="entry name" value="ACP-like_sf"/>
</dbReference>
<dbReference type="RefSeq" id="WP_147871148.1">
    <property type="nucleotide sequence ID" value="NZ_CP036264.1"/>
</dbReference>
<reference evidence="2 3" key="1">
    <citation type="submission" date="2019-02" db="EMBL/GenBank/DDBJ databases">
        <title>Planctomycetal bacteria perform biofilm scaping via a novel small molecule.</title>
        <authorList>
            <person name="Jeske O."/>
            <person name="Boedeker C."/>
            <person name="Wiegand S."/>
            <person name="Breitling P."/>
            <person name="Kallscheuer N."/>
            <person name="Jogler M."/>
            <person name="Rohde M."/>
            <person name="Petersen J."/>
            <person name="Medema M.H."/>
            <person name="Surup F."/>
            <person name="Jogler C."/>
        </authorList>
    </citation>
    <scope>NUCLEOTIDE SEQUENCE [LARGE SCALE GENOMIC DNA]</scope>
    <source>
        <strain evidence="2 3">Mal15</strain>
    </source>
</reference>
<dbReference type="Pfam" id="PF00550">
    <property type="entry name" value="PP-binding"/>
    <property type="match status" value="1"/>
</dbReference>
<dbReference type="Proteomes" id="UP000321353">
    <property type="component" value="Chromosome"/>
</dbReference>
<feature type="domain" description="Carrier" evidence="1">
    <location>
        <begin position="29"/>
        <end position="106"/>
    </location>
</feature>
<dbReference type="KEGG" id="smam:Mal15_62620"/>
<name>A0A5B9MQ80_9BACT</name>
<dbReference type="Gene3D" id="1.10.1200.10">
    <property type="entry name" value="ACP-like"/>
    <property type="match status" value="1"/>
</dbReference>
<dbReference type="AlphaFoldDB" id="A0A5B9MQ80"/>
<evidence type="ECO:0000259" key="1">
    <source>
        <dbReference type="PROSITE" id="PS50075"/>
    </source>
</evidence>
<evidence type="ECO:0000313" key="2">
    <source>
        <dbReference type="EMBL" id="QEG02177.1"/>
    </source>
</evidence>
<evidence type="ECO:0000313" key="3">
    <source>
        <dbReference type="Proteomes" id="UP000321353"/>
    </source>
</evidence>
<protein>
    <submittedName>
        <fullName evidence="2">Acyl carrier protein</fullName>
    </submittedName>
</protein>
<dbReference type="PROSITE" id="PS50075">
    <property type="entry name" value="CARRIER"/>
    <property type="match status" value="1"/>
</dbReference>